<dbReference type="InterPro" id="IPR002885">
    <property type="entry name" value="PPR_rpt"/>
</dbReference>
<evidence type="ECO:0000313" key="4">
    <source>
        <dbReference type="Proteomes" id="UP000033140"/>
    </source>
</evidence>
<dbReference type="GO" id="GO:0005739">
    <property type="term" value="C:mitochondrion"/>
    <property type="evidence" value="ECO:0007669"/>
    <property type="project" value="UniProtKB-ARBA"/>
</dbReference>
<gene>
    <name evidence="3" type="ORF">G7K_2709-t1</name>
</gene>
<dbReference type="EMBL" id="BACD03000015">
    <property type="protein sequence ID" value="GAO48536.1"/>
    <property type="molecule type" value="Genomic_DNA"/>
</dbReference>
<dbReference type="PANTHER" id="PTHR47941">
    <property type="entry name" value="PENTATRICOPEPTIDE REPEAT-CONTAINING PROTEIN 3, MITOCHONDRIAL"/>
    <property type="match status" value="1"/>
</dbReference>
<dbReference type="STRING" id="698492.A0A0E9NFS4"/>
<dbReference type="PROSITE" id="PS51375">
    <property type="entry name" value="PPR"/>
    <property type="match status" value="1"/>
</dbReference>
<dbReference type="AlphaFoldDB" id="A0A0E9NFS4"/>
<accession>A0A0E9NFS4</accession>
<sequence>MGGAGRSFTTAFTQIAFKYRSAKRPSVRTEPAFEYLFISALAAVGACRCRPLQHRAPFSTSEPRPVKGWPSQQRRLTGTRRVTGGPIQQFSLMTPRELGESDFSGEIDNIVARLETDESPRFHADFVVDVPSPPSYKVKPRRKRHRQLPIEASVRNTQRQFLEALDVAWNTKGDQGYTFETAYDHYLKLPDSRVCWLSEPQLNKFLSLFSRGLLKTRRAMVAYLSVLEDMKENGTDITVEDWNSAIAFVGRHRRIVTANEMRGAVSVWQDMELNYKIKADTVTFNTLIDIAFRARLWNTLTELVEEMGKRELPFDRFTYVMLIIHRGIMGDASGVHQIFADMQKAGEVVDTVTLNAVITSLLRVGDLHAADGIFEGMKRRGLLRDCKPPQTKYGQRVLARNLKRKAGQESTQEKTDDRDVPIAPDLTTFAIFISHHCCSGNFNKVYEYLIQLADFKISATPQIYTHLFTAFANYGHWKHTKWNHEKLMGVYRVMMSQTEPRIPMQRKLVLMAIRAFGAVGTEETLVAAWREMHQRWLDEAPREPLEKGVDEFPAMEVRRAWEEVKSREQQLDRGLLWFPRQYDPCQN</sequence>
<dbReference type="Proteomes" id="UP000033140">
    <property type="component" value="Unassembled WGS sequence"/>
</dbReference>
<protein>
    <recommendedName>
        <fullName evidence="5">Pentacotripeptide-repeat region of PRORP domain-containing protein</fullName>
    </recommendedName>
</protein>
<proteinExistence type="predicted"/>
<dbReference type="Gene3D" id="1.25.40.10">
    <property type="entry name" value="Tetratricopeptide repeat domain"/>
    <property type="match status" value="2"/>
</dbReference>
<dbReference type="Pfam" id="PF01535">
    <property type="entry name" value="PPR"/>
    <property type="match status" value="1"/>
</dbReference>
<evidence type="ECO:0008006" key="5">
    <source>
        <dbReference type="Google" id="ProtNLM"/>
    </source>
</evidence>
<name>A0A0E9NFS4_SAICN</name>
<evidence type="ECO:0000256" key="1">
    <source>
        <dbReference type="ARBA" id="ARBA00022737"/>
    </source>
</evidence>
<reference evidence="3 4" key="1">
    <citation type="journal article" date="2011" name="J. Gen. Appl. Microbiol.">
        <title>Draft genome sequencing of the enigmatic yeast Saitoella complicata.</title>
        <authorList>
            <person name="Nishida H."/>
            <person name="Hamamoto M."/>
            <person name="Sugiyama J."/>
        </authorList>
    </citation>
    <scope>NUCLEOTIDE SEQUENCE [LARGE SCALE GENOMIC DNA]</scope>
    <source>
        <strain evidence="3 4">NRRL Y-17804</strain>
    </source>
</reference>
<evidence type="ECO:0000256" key="2">
    <source>
        <dbReference type="PROSITE-ProRule" id="PRU00708"/>
    </source>
</evidence>
<reference evidence="3 4" key="3">
    <citation type="journal article" date="2015" name="Genome Announc.">
        <title>Draft Genome Sequence of the Archiascomycetous Yeast Saitoella complicata.</title>
        <authorList>
            <person name="Yamauchi K."/>
            <person name="Kondo S."/>
            <person name="Hamamoto M."/>
            <person name="Takahashi Y."/>
            <person name="Ogura Y."/>
            <person name="Hayashi T."/>
            <person name="Nishida H."/>
        </authorList>
    </citation>
    <scope>NUCLEOTIDE SEQUENCE [LARGE SCALE GENOMIC DNA]</scope>
    <source>
        <strain evidence="3 4">NRRL Y-17804</strain>
    </source>
</reference>
<dbReference type="OMA" id="EMIYKEM"/>
<feature type="repeat" description="PPR" evidence="2">
    <location>
        <begin position="350"/>
        <end position="384"/>
    </location>
</feature>
<dbReference type="NCBIfam" id="TIGR00756">
    <property type="entry name" value="PPR"/>
    <property type="match status" value="1"/>
</dbReference>
<reference evidence="3 4" key="2">
    <citation type="journal article" date="2014" name="J. Gen. Appl. Microbiol.">
        <title>The early diverging ascomycetous budding yeast Saitoella complicata has three histone deacetylases belonging to the Clr6, Hos2, and Rpd3 lineages.</title>
        <authorList>
            <person name="Nishida H."/>
            <person name="Matsumoto T."/>
            <person name="Kondo S."/>
            <person name="Hamamoto M."/>
            <person name="Yoshikawa H."/>
        </authorList>
    </citation>
    <scope>NUCLEOTIDE SEQUENCE [LARGE SCALE GENOMIC DNA]</scope>
    <source>
        <strain evidence="3 4">NRRL Y-17804</strain>
    </source>
</reference>
<dbReference type="InterPro" id="IPR011990">
    <property type="entry name" value="TPR-like_helical_dom_sf"/>
</dbReference>
<comment type="caution">
    <text evidence="3">The sequence shown here is derived from an EMBL/GenBank/DDBJ whole genome shotgun (WGS) entry which is preliminary data.</text>
</comment>
<keyword evidence="4" id="KW-1185">Reference proteome</keyword>
<evidence type="ECO:0000313" key="3">
    <source>
        <dbReference type="EMBL" id="GAO48536.1"/>
    </source>
</evidence>
<organism evidence="3 4">
    <name type="scientific">Saitoella complicata (strain BCRC 22490 / CBS 7301 / JCM 7358 / NBRC 10748 / NRRL Y-17804)</name>
    <dbReference type="NCBI Taxonomy" id="698492"/>
    <lineage>
        <taxon>Eukaryota</taxon>
        <taxon>Fungi</taxon>
        <taxon>Dikarya</taxon>
        <taxon>Ascomycota</taxon>
        <taxon>Taphrinomycotina</taxon>
        <taxon>Taphrinomycotina incertae sedis</taxon>
        <taxon>Saitoella</taxon>
    </lineage>
</organism>
<dbReference type="Pfam" id="PF13812">
    <property type="entry name" value="PPR_3"/>
    <property type="match status" value="1"/>
</dbReference>
<keyword evidence="1" id="KW-0677">Repeat</keyword>